<dbReference type="InterPro" id="IPR058912">
    <property type="entry name" value="HTH_animal"/>
</dbReference>
<evidence type="ECO:0000313" key="3">
    <source>
        <dbReference type="EMBL" id="CAG6605885.1"/>
    </source>
</evidence>
<protein>
    <recommendedName>
        <fullName evidence="4">Reverse transcriptase domain-containing protein</fullName>
    </recommendedName>
</protein>
<feature type="domain" description="GIY-YIG" evidence="1">
    <location>
        <begin position="721"/>
        <end position="797"/>
    </location>
</feature>
<evidence type="ECO:0000259" key="1">
    <source>
        <dbReference type="PROSITE" id="PS50164"/>
    </source>
</evidence>
<name>A0A8D8L7J1_9HEMI</name>
<dbReference type="PANTHER" id="PTHR21301:SF10">
    <property type="entry name" value="REVERSE TRANSCRIPTASE DOMAIN-CONTAINING PROTEIN"/>
    <property type="match status" value="1"/>
</dbReference>
<dbReference type="InterPro" id="IPR000305">
    <property type="entry name" value="GIY-YIG_endonuc"/>
</dbReference>
<sequence length="831" mass="95564">MLFHIIDNKNINIIKEASVNRLQTLFRKCSIKFQRANNHLWFLAMCKSKKVTPNFVKVYTNSTSKSAVKAIDCAKKKWVEEERKHWFKKRDSIGETKRFISSELMAKLSPLQYKLAEDDILDLVREEGHHHYLKLSKKLKSLVQKSIPMSRKPLGQTVDLLSLNVVGPINNMEVNRFPVYDVKCDFYPRFKNLSHLYLQNSEEKLLNMGFKHSFSSSIGEKDILDLAADCEAAPSTRSTSYRMQKRKCSEILREVKKQGKIQKVETSILKKLRKKIEDNNLVICKADKGNTVTTLNRSDHVEKMKSHVIENNLVVTKEKNILGKYIAQVRKCTSECPNLLANVERIRSPQIPKLYGLPKIHKVDQPLRPAASCTQAPNVEVCKRLVAKLPDLIKFHPKRSLKNSQDFINKTKNLVISSNAKLISFDVKNLFPSVPVDEVKTLITNRISHLSEVLQKEVKKSLEICLSQNFCTFMDQTFEIKSGLPIGSPISPLMADIFMDHIEERMFSSGSPWSSRILHWFRYVDDIFVVVVGSWRQVGGLLGHLNRVHPNIIFTLEKEINGKLNFLDLGVRKEQKRLLYNIYRKETFTDCVINKRSNHPLNIKYAAFHSMLHRLISVPMDVDHYLKELGTIHQIAGNNGCRSSEINAILVKKLRDQRRQAIYANVPKSSDKSWRKIRYLNESCLKIGEELKKAGVQPAYYNDNTIGKYLINNKPKSSIKEKSGIYSVECKDCDAKYIGMTMRSLNTRMKEHLSGPSSHVHKHMIETGHRVEMDNVSLLHHGSKWRKLCCLESMYITEAADINQWNNMLNGQLVPSNYSPLLDLCAWFIDA</sequence>
<dbReference type="PROSITE" id="PS50878">
    <property type="entry name" value="RT_POL"/>
    <property type="match status" value="1"/>
</dbReference>
<organism evidence="3">
    <name type="scientific">Cacopsylla melanoneura</name>
    <dbReference type="NCBI Taxonomy" id="428564"/>
    <lineage>
        <taxon>Eukaryota</taxon>
        <taxon>Metazoa</taxon>
        <taxon>Ecdysozoa</taxon>
        <taxon>Arthropoda</taxon>
        <taxon>Hexapoda</taxon>
        <taxon>Insecta</taxon>
        <taxon>Pterygota</taxon>
        <taxon>Neoptera</taxon>
        <taxon>Paraneoptera</taxon>
        <taxon>Hemiptera</taxon>
        <taxon>Sternorrhyncha</taxon>
        <taxon>Psylloidea</taxon>
        <taxon>Psyllidae</taxon>
        <taxon>Psyllinae</taxon>
        <taxon>Cacopsylla</taxon>
    </lineage>
</organism>
<accession>A0A8D8L7J1</accession>
<dbReference type="PANTHER" id="PTHR21301">
    <property type="entry name" value="REVERSE TRANSCRIPTASE"/>
    <property type="match status" value="1"/>
</dbReference>
<dbReference type="InterPro" id="IPR000477">
    <property type="entry name" value="RT_dom"/>
</dbReference>
<dbReference type="AlphaFoldDB" id="A0A8D8L7J1"/>
<feature type="domain" description="Reverse transcriptase" evidence="2">
    <location>
        <begin position="265"/>
        <end position="593"/>
    </location>
</feature>
<proteinExistence type="predicted"/>
<dbReference type="PROSITE" id="PS50164">
    <property type="entry name" value="GIY_YIG"/>
    <property type="match status" value="1"/>
</dbReference>
<dbReference type="Pfam" id="PF01541">
    <property type="entry name" value="GIY-YIG"/>
    <property type="match status" value="1"/>
</dbReference>
<dbReference type="Pfam" id="PF00078">
    <property type="entry name" value="RVT_1"/>
    <property type="match status" value="1"/>
</dbReference>
<dbReference type="Pfam" id="PF26215">
    <property type="entry name" value="HTH_animal"/>
    <property type="match status" value="1"/>
</dbReference>
<evidence type="ECO:0000259" key="2">
    <source>
        <dbReference type="PROSITE" id="PS50878"/>
    </source>
</evidence>
<dbReference type="EMBL" id="HBUF01001170">
    <property type="protein sequence ID" value="CAG6605885.1"/>
    <property type="molecule type" value="Transcribed_RNA"/>
</dbReference>
<evidence type="ECO:0008006" key="4">
    <source>
        <dbReference type="Google" id="ProtNLM"/>
    </source>
</evidence>
<reference evidence="3" key="1">
    <citation type="submission" date="2021-05" db="EMBL/GenBank/DDBJ databases">
        <authorList>
            <person name="Alioto T."/>
            <person name="Alioto T."/>
            <person name="Gomez Garrido J."/>
        </authorList>
    </citation>
    <scope>NUCLEOTIDE SEQUENCE</scope>
</reference>